<protein>
    <submittedName>
        <fullName evidence="8">Pentatricopeptide repeat-containing protein, mitochondrial</fullName>
    </submittedName>
</protein>
<dbReference type="InterPro" id="IPR011990">
    <property type="entry name" value="TPR-like_helical_dom_sf"/>
</dbReference>
<organism evidence="8 9">
    <name type="scientific">Mucuna pruriens</name>
    <name type="common">Velvet bean</name>
    <name type="synonym">Dolichos pruriens</name>
    <dbReference type="NCBI Taxonomy" id="157652"/>
    <lineage>
        <taxon>Eukaryota</taxon>
        <taxon>Viridiplantae</taxon>
        <taxon>Streptophyta</taxon>
        <taxon>Embryophyta</taxon>
        <taxon>Tracheophyta</taxon>
        <taxon>Spermatophyta</taxon>
        <taxon>Magnoliopsida</taxon>
        <taxon>eudicotyledons</taxon>
        <taxon>Gunneridae</taxon>
        <taxon>Pentapetalae</taxon>
        <taxon>rosids</taxon>
        <taxon>fabids</taxon>
        <taxon>Fabales</taxon>
        <taxon>Fabaceae</taxon>
        <taxon>Papilionoideae</taxon>
        <taxon>50 kb inversion clade</taxon>
        <taxon>NPAAA clade</taxon>
        <taxon>indigoferoid/millettioid clade</taxon>
        <taxon>Phaseoleae</taxon>
        <taxon>Mucuna</taxon>
    </lineage>
</organism>
<dbReference type="STRING" id="157652.A0A371HHF3"/>
<dbReference type="Proteomes" id="UP000257109">
    <property type="component" value="Unassembled WGS sequence"/>
</dbReference>
<dbReference type="PROSITE" id="PS50005">
    <property type="entry name" value="TPR"/>
    <property type="match status" value="1"/>
</dbReference>
<comment type="subcellular location">
    <subcellularLocation>
        <location evidence="1">Mitochondrion</location>
    </subcellularLocation>
</comment>
<evidence type="ECO:0000256" key="4">
    <source>
        <dbReference type="ARBA" id="ARBA00022946"/>
    </source>
</evidence>
<evidence type="ECO:0000256" key="5">
    <source>
        <dbReference type="ARBA" id="ARBA00023128"/>
    </source>
</evidence>
<evidence type="ECO:0000256" key="3">
    <source>
        <dbReference type="ARBA" id="ARBA00022737"/>
    </source>
</evidence>
<evidence type="ECO:0000313" key="9">
    <source>
        <dbReference type="Proteomes" id="UP000257109"/>
    </source>
</evidence>
<dbReference type="SUPFAM" id="SSF48452">
    <property type="entry name" value="TPR-like"/>
    <property type="match status" value="2"/>
</dbReference>
<comment type="caution">
    <text evidence="8">The sequence shown here is derived from an EMBL/GenBank/DDBJ whole genome shotgun (WGS) entry which is preliminary data.</text>
</comment>
<keyword evidence="5" id="KW-0496">Mitochondrion</keyword>
<dbReference type="GO" id="GO:0003729">
    <property type="term" value="F:mRNA binding"/>
    <property type="evidence" value="ECO:0007669"/>
    <property type="project" value="UniProtKB-ARBA"/>
</dbReference>
<evidence type="ECO:0000313" key="8">
    <source>
        <dbReference type="EMBL" id="RDY02226.1"/>
    </source>
</evidence>
<dbReference type="FunFam" id="1.25.40.10:FF:000385">
    <property type="entry name" value="Pentatricopeptide repeat-containing protein mitochondrial"/>
    <property type="match status" value="1"/>
</dbReference>
<feature type="repeat" description="PPR" evidence="7">
    <location>
        <begin position="152"/>
        <end position="186"/>
    </location>
</feature>
<dbReference type="PANTHER" id="PTHR45717">
    <property type="entry name" value="OS12G0527900 PROTEIN"/>
    <property type="match status" value="1"/>
</dbReference>
<feature type="repeat" description="PPR" evidence="7">
    <location>
        <begin position="187"/>
        <end position="221"/>
    </location>
</feature>
<evidence type="ECO:0000256" key="2">
    <source>
        <dbReference type="ARBA" id="ARBA00007626"/>
    </source>
</evidence>
<dbReference type="NCBIfam" id="TIGR00756">
    <property type="entry name" value="PPR"/>
    <property type="match status" value="3"/>
</dbReference>
<dbReference type="Gene3D" id="1.25.40.10">
    <property type="entry name" value="Tetratricopeptide repeat domain"/>
    <property type="match status" value="4"/>
</dbReference>
<reference evidence="8" key="1">
    <citation type="submission" date="2018-05" db="EMBL/GenBank/DDBJ databases">
        <title>Draft genome of Mucuna pruriens seed.</title>
        <authorList>
            <person name="Nnadi N.E."/>
            <person name="Vos R."/>
            <person name="Hasami M.H."/>
            <person name="Devisetty U.K."/>
            <person name="Aguiy J.C."/>
        </authorList>
    </citation>
    <scope>NUCLEOTIDE SEQUENCE [LARGE SCALE GENOMIC DNA]</scope>
    <source>
        <strain evidence="8">JCA_2017</strain>
    </source>
</reference>
<accession>A0A371HHF3</accession>
<dbReference type="OrthoDB" id="429961at2759"/>
<dbReference type="Pfam" id="PF13041">
    <property type="entry name" value="PPR_2"/>
    <property type="match status" value="1"/>
</dbReference>
<keyword evidence="9" id="KW-1185">Reference proteome</keyword>
<feature type="non-terminal residue" evidence="8">
    <location>
        <position position="1"/>
    </location>
</feature>
<keyword evidence="4" id="KW-0809">Transit peptide</keyword>
<evidence type="ECO:0000256" key="1">
    <source>
        <dbReference type="ARBA" id="ARBA00004173"/>
    </source>
</evidence>
<dbReference type="InterPro" id="IPR002885">
    <property type="entry name" value="PPR_rpt"/>
</dbReference>
<dbReference type="Pfam" id="PF01535">
    <property type="entry name" value="PPR"/>
    <property type="match status" value="5"/>
</dbReference>
<gene>
    <name evidence="8" type="ORF">CR513_14341</name>
</gene>
<keyword evidence="6" id="KW-0802">TPR repeat</keyword>
<comment type="similarity">
    <text evidence="2">Belongs to the PPR family. P subfamily.</text>
</comment>
<evidence type="ECO:0000256" key="7">
    <source>
        <dbReference type="PROSITE-ProRule" id="PRU00708"/>
    </source>
</evidence>
<keyword evidence="3" id="KW-0677">Repeat</keyword>
<dbReference type="GO" id="GO:0005739">
    <property type="term" value="C:mitochondrion"/>
    <property type="evidence" value="ECO:0007669"/>
    <property type="project" value="UniProtKB-SubCell"/>
</dbReference>
<dbReference type="PROSITE" id="PS51375">
    <property type="entry name" value="PPR"/>
    <property type="match status" value="2"/>
</dbReference>
<feature type="repeat" description="TPR" evidence="6">
    <location>
        <begin position="399"/>
        <end position="432"/>
    </location>
</feature>
<dbReference type="InterPro" id="IPR019734">
    <property type="entry name" value="TPR_rpt"/>
</dbReference>
<name>A0A371HHF3_MUCPR</name>
<proteinExistence type="inferred from homology"/>
<dbReference type="EMBL" id="QJKJ01002576">
    <property type="protein sequence ID" value="RDY02226.1"/>
    <property type="molecule type" value="Genomic_DNA"/>
</dbReference>
<sequence length="517" mass="59084">MAMAKARNKAEAVAVSSPTIRFCLQKRNPNEMFLRRIAVTSRSYYTSRTKKPSLYSKISPLGNPTTSVAQELDDWVFKGNKVRVAELHRIIRDLRKRSRFSQALQVSEWMYNNGVCVFSPTEHAVHLDLIGKVHGFPSAERYFDSLKDQHKTGKTYGALLNCYVRQRQTEKALSHLQTMKELGFASSPLTYNDIMCLYTNIGQHEKVPDVLTEMKENQVLPDNFSYRICINSYGVRSDVDGMETVLKEMETQPHIVMDWNTYSIVANFYIKAGLTSEAVYALKKSEERLDNKDGQGYNHLISLYARLGLKNEVMRIWEMEKNACKRCINRDFTTMLESLVKLGQLDEAENVVKEWESSGNCYDFGIPSILIIGYSQKGLHEKAEVMLEDLQKNGNVTTPNCWSVVAGGYLHKGEMEKALRCFKTALSLYVENKGWKPNPKVIAELLCWIGDNGSVEDAEAFISLLRNIIPVNRQMYHTLIKTYIRGGKEVDELLDRMEKDGIDENKETKKIITMKNA</sequence>
<dbReference type="AlphaFoldDB" id="A0A371HHF3"/>
<dbReference type="PANTHER" id="PTHR45717:SF20">
    <property type="entry name" value="OS07G0598500 PROTEIN"/>
    <property type="match status" value="1"/>
</dbReference>
<evidence type="ECO:0000256" key="6">
    <source>
        <dbReference type="PROSITE-ProRule" id="PRU00339"/>
    </source>
</evidence>